<keyword evidence="19" id="KW-1185">Reference proteome</keyword>
<sequence>MSDANVQPKHCESLYGEGGFHPIHLADTFKDGRYKVIHKLGHGGFATVWLARDNKRGRYVALKVLASRLSRGSPEVEILRVLRSSPERVGKSHVMSLLDHFFHTGPNGEHLCLVSQVGGPSIKRFNECPGEYKGSRRLEASVARNVCLQAINGLDYIHNAGVVHGDFTPANILLQLANIDEWTVEEIYERLGAPQKQEIVRGATNFPVNELSFPDYAIVAIEMNRVDPKWISDKIIIIDFGIAFLQRSPSLDIGTPKTYCAPEFLFGFHRSTASDIWALGCTIFEIRTGSRLFKYKGNPKRDEMLIAIVKLLGSLPDQWWEAWREGQEWYETQIEFAEKSTGNILAQIMETGVHDGDIRPEKSSQKDTALQRVQNYKKNSLLSMHDTTGNLVLIAGTLNTSEAAEVLREANDYNPAKELSNSHGSVENPTSGSSNPKSSEAKSSGTKSSGAKTSDVKSSDVRSSGKTPSSEGISTGAAKGKPLENPLSNVLESVKYDSASHMIEGQITIHDAIQHTAASATKSDTNFGPANVQNFLEPSGFRITSAEAKSLEDLLRKTLKYLPKERSTTLELSKHIWLSDIPKEIH</sequence>
<reference evidence="18" key="1">
    <citation type="submission" date="2020-10" db="EMBL/GenBank/DDBJ databases">
        <title>Genome Sequence of Monilinia vaccinii-corymbosi Sheds Light on Mummy Berry Disease Infection of Blueberry and Mating Type.</title>
        <authorList>
            <person name="Yow A.G."/>
            <person name="Zhang Y."/>
            <person name="Bansal K."/>
            <person name="Eacker S.M."/>
            <person name="Sullivan S."/>
            <person name="Liachko I."/>
            <person name="Cubeta M.A."/>
            <person name="Rollins J.A."/>
            <person name="Ashrafi H."/>
        </authorList>
    </citation>
    <scope>NUCLEOTIDE SEQUENCE</scope>
    <source>
        <strain evidence="18">RL-1</strain>
    </source>
</reference>
<evidence type="ECO:0000256" key="11">
    <source>
        <dbReference type="ARBA" id="ARBA00030980"/>
    </source>
</evidence>
<keyword evidence="9" id="KW-0418">Kinase</keyword>
<dbReference type="Proteomes" id="UP000672032">
    <property type="component" value="Chromosome 3"/>
</dbReference>
<accession>A0A8A3PDK6</accession>
<feature type="domain" description="Protein kinase" evidence="17">
    <location>
        <begin position="34"/>
        <end position="578"/>
    </location>
</feature>
<feature type="binding site" evidence="15">
    <location>
        <position position="63"/>
    </location>
    <ligand>
        <name>ATP</name>
        <dbReference type="ChEBI" id="CHEBI:30616"/>
    </ligand>
</feature>
<comment type="function">
    <text evidence="1">Component of the EKC/KEOPS complex that is required for the formation of a threonylcarbamoyl group on adenosine at position 37 (t(6)A37) in tRNAs that read codons beginning with adenine. The complex is probably involved in the transfer of the threonylcarbamoyl moiety of threonylcarbamoyl-AMP (TC-AMP) to the N6 group of A37. BUD32 has ATPase activity in the context of the EKC/KEOPS complex and likely plays a supporting role to the catalytic subunit KAE1. The EKC/KEOPS complex also promotes both telomere uncapping and telomere elongation. The complex is required for efficient recruitment of transcriptional coactivators.</text>
</comment>
<dbReference type="EMBL" id="CP063407">
    <property type="protein sequence ID" value="QSZ33156.1"/>
    <property type="molecule type" value="Genomic_DNA"/>
</dbReference>
<protein>
    <recommendedName>
        <fullName evidence="5">EKC/KEOPS complex subunit BUD32</fullName>
        <ecNumber evidence="3">2.7.11.1</ecNumber>
    </recommendedName>
    <alternativeName>
        <fullName evidence="11 12">Atypical Serine/threonine protein kinase BUD32</fullName>
    </alternativeName>
    <alternativeName>
        <fullName evidence="4">EKC/KEOPS complex subunit bud32</fullName>
    </alternativeName>
</protein>
<evidence type="ECO:0000259" key="17">
    <source>
        <dbReference type="PROSITE" id="PS50011"/>
    </source>
</evidence>
<dbReference type="GO" id="GO:0050684">
    <property type="term" value="P:regulation of mRNA processing"/>
    <property type="evidence" value="ECO:0007669"/>
    <property type="project" value="TreeGrafter"/>
</dbReference>
<comment type="catalytic activity">
    <reaction evidence="14">
        <text>L-seryl-[protein] + ATP = O-phospho-L-seryl-[protein] + ADP + H(+)</text>
        <dbReference type="Rhea" id="RHEA:17989"/>
        <dbReference type="Rhea" id="RHEA-COMP:9863"/>
        <dbReference type="Rhea" id="RHEA-COMP:11604"/>
        <dbReference type="ChEBI" id="CHEBI:15378"/>
        <dbReference type="ChEBI" id="CHEBI:29999"/>
        <dbReference type="ChEBI" id="CHEBI:30616"/>
        <dbReference type="ChEBI" id="CHEBI:83421"/>
        <dbReference type="ChEBI" id="CHEBI:456216"/>
        <dbReference type="EC" id="2.7.11.1"/>
    </reaction>
</comment>
<dbReference type="SMART" id="SM00220">
    <property type="entry name" value="S_TKc"/>
    <property type="match status" value="1"/>
</dbReference>
<dbReference type="PROSITE" id="PS00109">
    <property type="entry name" value="PROTEIN_KINASE_TYR"/>
    <property type="match status" value="1"/>
</dbReference>
<gene>
    <name evidence="18" type="ORF">DSL72_002742</name>
</gene>
<dbReference type="InterPro" id="IPR011009">
    <property type="entry name" value="Kinase-like_dom_sf"/>
</dbReference>
<comment type="catalytic activity">
    <reaction evidence="13">
        <text>L-threonyl-[protein] + ATP = O-phospho-L-threonyl-[protein] + ADP + H(+)</text>
        <dbReference type="Rhea" id="RHEA:46608"/>
        <dbReference type="Rhea" id="RHEA-COMP:11060"/>
        <dbReference type="Rhea" id="RHEA-COMP:11605"/>
        <dbReference type="ChEBI" id="CHEBI:15378"/>
        <dbReference type="ChEBI" id="CHEBI:30013"/>
        <dbReference type="ChEBI" id="CHEBI:30616"/>
        <dbReference type="ChEBI" id="CHEBI:61977"/>
        <dbReference type="ChEBI" id="CHEBI:456216"/>
        <dbReference type="EC" id="2.7.11.1"/>
    </reaction>
</comment>
<evidence type="ECO:0000256" key="7">
    <source>
        <dbReference type="ARBA" id="ARBA00022679"/>
    </source>
</evidence>
<keyword evidence="8 15" id="KW-0547">Nucleotide-binding</keyword>
<dbReference type="Pfam" id="PF00069">
    <property type="entry name" value="Pkinase"/>
    <property type="match status" value="2"/>
</dbReference>
<comment type="subunit">
    <text evidence="2">Component of the EKC/KEOPS complex composed of at least BUD32, CGI121, GON7, KAE1 and PCC1; the whole complex dimerizes.</text>
</comment>
<feature type="compositionally biased region" description="Polar residues" evidence="16">
    <location>
        <begin position="461"/>
        <end position="473"/>
    </location>
</feature>
<keyword evidence="10 15" id="KW-0067">ATP-binding</keyword>
<dbReference type="OrthoDB" id="5979581at2759"/>
<dbReference type="PANTHER" id="PTHR47634:SF9">
    <property type="entry name" value="PROTEIN KINASE DOMAIN-CONTAINING PROTEIN-RELATED"/>
    <property type="match status" value="1"/>
</dbReference>
<evidence type="ECO:0000256" key="1">
    <source>
        <dbReference type="ARBA" id="ARBA00003747"/>
    </source>
</evidence>
<evidence type="ECO:0000313" key="19">
    <source>
        <dbReference type="Proteomes" id="UP000672032"/>
    </source>
</evidence>
<dbReference type="Gene3D" id="1.10.510.10">
    <property type="entry name" value="Transferase(Phosphotransferase) domain 1"/>
    <property type="match status" value="1"/>
</dbReference>
<keyword evidence="7" id="KW-0808">Transferase</keyword>
<dbReference type="InterPro" id="IPR008266">
    <property type="entry name" value="Tyr_kinase_AS"/>
</dbReference>
<dbReference type="GO" id="GO:0000245">
    <property type="term" value="P:spliceosomal complex assembly"/>
    <property type="evidence" value="ECO:0007669"/>
    <property type="project" value="TreeGrafter"/>
</dbReference>
<dbReference type="AlphaFoldDB" id="A0A8A3PDK6"/>
<evidence type="ECO:0000256" key="9">
    <source>
        <dbReference type="ARBA" id="ARBA00022777"/>
    </source>
</evidence>
<dbReference type="Gene3D" id="3.30.200.20">
    <property type="entry name" value="Phosphorylase Kinase, domain 1"/>
    <property type="match status" value="1"/>
</dbReference>
<dbReference type="GO" id="GO:0005524">
    <property type="term" value="F:ATP binding"/>
    <property type="evidence" value="ECO:0007669"/>
    <property type="project" value="UniProtKB-UniRule"/>
</dbReference>
<dbReference type="SUPFAM" id="SSF56112">
    <property type="entry name" value="Protein kinase-like (PK-like)"/>
    <property type="match status" value="1"/>
</dbReference>
<dbReference type="PROSITE" id="PS50011">
    <property type="entry name" value="PROTEIN_KINASE_DOM"/>
    <property type="match status" value="1"/>
</dbReference>
<evidence type="ECO:0000256" key="13">
    <source>
        <dbReference type="ARBA" id="ARBA00047899"/>
    </source>
</evidence>
<evidence type="ECO:0000256" key="14">
    <source>
        <dbReference type="ARBA" id="ARBA00048679"/>
    </source>
</evidence>
<dbReference type="InterPro" id="IPR000719">
    <property type="entry name" value="Prot_kinase_dom"/>
</dbReference>
<feature type="compositionally biased region" description="Low complexity" evidence="16">
    <location>
        <begin position="431"/>
        <end position="453"/>
    </location>
</feature>
<dbReference type="GO" id="GO:0004674">
    <property type="term" value="F:protein serine/threonine kinase activity"/>
    <property type="evidence" value="ECO:0007669"/>
    <property type="project" value="UniProtKB-KW"/>
</dbReference>
<evidence type="ECO:0000256" key="3">
    <source>
        <dbReference type="ARBA" id="ARBA00012513"/>
    </source>
</evidence>
<organism evidence="18 19">
    <name type="scientific">Monilinia vaccinii-corymbosi</name>
    <dbReference type="NCBI Taxonomy" id="61207"/>
    <lineage>
        <taxon>Eukaryota</taxon>
        <taxon>Fungi</taxon>
        <taxon>Dikarya</taxon>
        <taxon>Ascomycota</taxon>
        <taxon>Pezizomycotina</taxon>
        <taxon>Leotiomycetes</taxon>
        <taxon>Helotiales</taxon>
        <taxon>Sclerotiniaceae</taxon>
        <taxon>Monilinia</taxon>
    </lineage>
</organism>
<dbReference type="PROSITE" id="PS00107">
    <property type="entry name" value="PROTEIN_KINASE_ATP"/>
    <property type="match status" value="1"/>
</dbReference>
<name>A0A8A3PDK6_9HELO</name>
<keyword evidence="6" id="KW-0723">Serine/threonine-protein kinase</keyword>
<dbReference type="InterPro" id="IPR017441">
    <property type="entry name" value="Protein_kinase_ATP_BS"/>
</dbReference>
<evidence type="ECO:0000256" key="15">
    <source>
        <dbReference type="PROSITE-ProRule" id="PRU10141"/>
    </source>
</evidence>
<dbReference type="InterPro" id="IPR051334">
    <property type="entry name" value="SRPK"/>
</dbReference>
<dbReference type="EC" id="2.7.11.1" evidence="3"/>
<feature type="compositionally biased region" description="Polar residues" evidence="16">
    <location>
        <begin position="419"/>
        <end position="430"/>
    </location>
</feature>
<feature type="region of interest" description="Disordered" evidence="16">
    <location>
        <begin position="415"/>
        <end position="485"/>
    </location>
</feature>
<evidence type="ECO:0000256" key="2">
    <source>
        <dbReference type="ARBA" id="ARBA00011534"/>
    </source>
</evidence>
<dbReference type="FunFam" id="3.30.200.20:FF:001333">
    <property type="entry name" value="Protein kinase, putative (AFU_orthologue AFUA_7G00740)"/>
    <property type="match status" value="1"/>
</dbReference>
<evidence type="ECO:0000256" key="16">
    <source>
        <dbReference type="SAM" id="MobiDB-lite"/>
    </source>
</evidence>
<evidence type="ECO:0000256" key="8">
    <source>
        <dbReference type="ARBA" id="ARBA00022741"/>
    </source>
</evidence>
<evidence type="ECO:0000256" key="12">
    <source>
        <dbReference type="ARBA" id="ARBA00033194"/>
    </source>
</evidence>
<evidence type="ECO:0000256" key="4">
    <source>
        <dbReference type="ARBA" id="ARBA00013948"/>
    </source>
</evidence>
<dbReference type="PANTHER" id="PTHR47634">
    <property type="entry name" value="PROTEIN KINASE DOMAIN-CONTAINING PROTEIN-RELATED"/>
    <property type="match status" value="1"/>
</dbReference>
<evidence type="ECO:0000256" key="5">
    <source>
        <dbReference type="ARBA" id="ARBA00019973"/>
    </source>
</evidence>
<evidence type="ECO:0000256" key="10">
    <source>
        <dbReference type="ARBA" id="ARBA00022840"/>
    </source>
</evidence>
<evidence type="ECO:0000313" key="18">
    <source>
        <dbReference type="EMBL" id="QSZ33156.1"/>
    </source>
</evidence>
<proteinExistence type="predicted"/>
<evidence type="ECO:0000256" key="6">
    <source>
        <dbReference type="ARBA" id="ARBA00022527"/>
    </source>
</evidence>